<evidence type="ECO:0000259" key="10">
    <source>
        <dbReference type="Pfam" id="PF01909"/>
    </source>
</evidence>
<dbReference type="GO" id="GO:0016779">
    <property type="term" value="F:nucleotidyltransferase activity"/>
    <property type="evidence" value="ECO:0007669"/>
    <property type="project" value="UniProtKB-KW"/>
</dbReference>
<organism evidence="11 12">
    <name type="scientific">candidate division TA06 bacterium</name>
    <dbReference type="NCBI Taxonomy" id="2250710"/>
    <lineage>
        <taxon>Bacteria</taxon>
        <taxon>Bacteria division TA06</taxon>
    </lineage>
</organism>
<keyword evidence="7" id="KW-0067">ATP-binding</keyword>
<dbReference type="InterPro" id="IPR043519">
    <property type="entry name" value="NT_sf"/>
</dbReference>
<evidence type="ECO:0000256" key="9">
    <source>
        <dbReference type="ARBA" id="ARBA00038276"/>
    </source>
</evidence>
<evidence type="ECO:0000256" key="5">
    <source>
        <dbReference type="ARBA" id="ARBA00022723"/>
    </source>
</evidence>
<keyword evidence="8" id="KW-0460">Magnesium</keyword>
<comment type="caution">
    <text evidence="11">The sequence shown here is derived from an EMBL/GenBank/DDBJ whole genome shotgun (WGS) entry which is preliminary data.</text>
</comment>
<evidence type="ECO:0000313" key="11">
    <source>
        <dbReference type="EMBL" id="TET43937.1"/>
    </source>
</evidence>
<evidence type="ECO:0000256" key="1">
    <source>
        <dbReference type="ARBA" id="ARBA00001946"/>
    </source>
</evidence>
<gene>
    <name evidence="11" type="ORF">E3J62_11850</name>
</gene>
<dbReference type="GO" id="GO:0005524">
    <property type="term" value="F:ATP binding"/>
    <property type="evidence" value="ECO:0007669"/>
    <property type="project" value="UniProtKB-KW"/>
</dbReference>
<evidence type="ECO:0000256" key="7">
    <source>
        <dbReference type="ARBA" id="ARBA00022840"/>
    </source>
</evidence>
<name>A0A523UN33_UNCT6</name>
<keyword evidence="4" id="KW-0548">Nucleotidyltransferase</keyword>
<dbReference type="CDD" id="cd05403">
    <property type="entry name" value="NT_KNTase_like"/>
    <property type="match status" value="1"/>
</dbReference>
<feature type="domain" description="Polymerase nucleotidyl transferase" evidence="10">
    <location>
        <begin position="13"/>
        <end position="85"/>
    </location>
</feature>
<keyword evidence="2" id="KW-1277">Toxin-antitoxin system</keyword>
<dbReference type="SUPFAM" id="SSF81301">
    <property type="entry name" value="Nucleotidyltransferase"/>
    <property type="match status" value="1"/>
</dbReference>
<dbReference type="AlphaFoldDB" id="A0A523UN33"/>
<evidence type="ECO:0000256" key="8">
    <source>
        <dbReference type="ARBA" id="ARBA00022842"/>
    </source>
</evidence>
<comment type="similarity">
    <text evidence="9">Belongs to the MntA antitoxin family.</text>
</comment>
<sequence length="93" mass="10829">MRRMQVSIARIRQYGVKRIGLFGSFDRKDEAPESDIDILVEFEPGKKTFDNYMDLKFFLEDLFEREVDLVIAEAVKAELREHILGSVRYASGL</sequence>
<accession>A0A523UN33</accession>
<dbReference type="PANTHER" id="PTHR33571:SF14">
    <property type="entry name" value="PROTEIN ADENYLYLTRANSFERASE MJ0435-RELATED"/>
    <property type="match status" value="1"/>
</dbReference>
<keyword evidence="5" id="KW-0479">Metal-binding</keyword>
<dbReference type="GO" id="GO:0046872">
    <property type="term" value="F:metal ion binding"/>
    <property type="evidence" value="ECO:0007669"/>
    <property type="project" value="UniProtKB-KW"/>
</dbReference>
<evidence type="ECO:0000256" key="6">
    <source>
        <dbReference type="ARBA" id="ARBA00022741"/>
    </source>
</evidence>
<evidence type="ECO:0000313" key="12">
    <source>
        <dbReference type="Proteomes" id="UP000315525"/>
    </source>
</evidence>
<dbReference type="Gene3D" id="3.30.460.10">
    <property type="entry name" value="Beta Polymerase, domain 2"/>
    <property type="match status" value="1"/>
</dbReference>
<dbReference type="PANTHER" id="PTHR33571">
    <property type="entry name" value="SSL8005 PROTEIN"/>
    <property type="match status" value="1"/>
</dbReference>
<dbReference type="InterPro" id="IPR052038">
    <property type="entry name" value="Type-VII_TA_antitoxin"/>
</dbReference>
<protein>
    <submittedName>
        <fullName evidence="11">Nucleotidyltransferase</fullName>
    </submittedName>
</protein>
<evidence type="ECO:0000256" key="2">
    <source>
        <dbReference type="ARBA" id="ARBA00022649"/>
    </source>
</evidence>
<evidence type="ECO:0000256" key="4">
    <source>
        <dbReference type="ARBA" id="ARBA00022695"/>
    </source>
</evidence>
<dbReference type="EMBL" id="SOJN01000143">
    <property type="protein sequence ID" value="TET43937.1"/>
    <property type="molecule type" value="Genomic_DNA"/>
</dbReference>
<reference evidence="11 12" key="1">
    <citation type="submission" date="2019-03" db="EMBL/GenBank/DDBJ databases">
        <title>Metabolic potential of uncultured bacteria and archaea associated with petroleum seepage in deep-sea sediments.</title>
        <authorList>
            <person name="Dong X."/>
            <person name="Hubert C."/>
        </authorList>
    </citation>
    <scope>NUCLEOTIDE SEQUENCE [LARGE SCALE GENOMIC DNA]</scope>
    <source>
        <strain evidence="11">E44_bin18</strain>
    </source>
</reference>
<proteinExistence type="inferred from homology"/>
<keyword evidence="6" id="KW-0547">Nucleotide-binding</keyword>
<keyword evidence="3 11" id="KW-0808">Transferase</keyword>
<comment type="cofactor">
    <cofactor evidence="1">
        <name>Mg(2+)</name>
        <dbReference type="ChEBI" id="CHEBI:18420"/>
    </cofactor>
</comment>
<dbReference type="Proteomes" id="UP000315525">
    <property type="component" value="Unassembled WGS sequence"/>
</dbReference>
<dbReference type="InterPro" id="IPR002934">
    <property type="entry name" value="Polymerase_NTP_transf_dom"/>
</dbReference>
<dbReference type="Pfam" id="PF01909">
    <property type="entry name" value="NTP_transf_2"/>
    <property type="match status" value="1"/>
</dbReference>
<evidence type="ECO:0000256" key="3">
    <source>
        <dbReference type="ARBA" id="ARBA00022679"/>
    </source>
</evidence>